<accession>A0A5R9JB12</accession>
<feature type="domain" description="Cytochrome c" evidence="12">
    <location>
        <begin position="29"/>
        <end position="132"/>
    </location>
</feature>
<dbReference type="PROSITE" id="PS51007">
    <property type="entry name" value="CYTC"/>
    <property type="match status" value="3"/>
</dbReference>
<dbReference type="GO" id="GO:0005506">
    <property type="term" value="F:iron ion binding"/>
    <property type="evidence" value="ECO:0007669"/>
    <property type="project" value="InterPro"/>
</dbReference>
<evidence type="ECO:0000256" key="3">
    <source>
        <dbReference type="ARBA" id="ARBA00022617"/>
    </source>
</evidence>
<keyword evidence="5 11" id="KW-0732">Signal</keyword>
<organism evidence="13 14">
    <name type="scientific">Lichenicoccus roseus</name>
    <dbReference type="NCBI Taxonomy" id="2683649"/>
    <lineage>
        <taxon>Bacteria</taxon>
        <taxon>Pseudomonadati</taxon>
        <taxon>Pseudomonadota</taxon>
        <taxon>Alphaproteobacteria</taxon>
        <taxon>Acetobacterales</taxon>
        <taxon>Acetobacteraceae</taxon>
        <taxon>Lichenicoccus</taxon>
    </lineage>
</organism>
<sequence length="416" mass="44052">MRMILKAGVAVAALGFGAAAAMPASAQSDLVKRGEYLTRAADCQACHSAAGGGAFAGGRAFTLPMGVLYSPNITPDAETGIGRYTDDEFVRVLHSGVARGGKHLYPAMPYNSYTLMTRDDALAIKAYLFSLPAVHATAPANRMSFPYNIRAVMIGWNLLNNPDHRFTPDANATPERNRGAYLVEALGHCAQCHTPRTATQGLDTARAYAGAVQQGWNAYNLTSDAAHGLKNWSDAALEQYLSTGHADGHGPASGPMAEAVQYSLHYLTPSDIHAMVVYLRGIPAQPDGPEAPLPVVASQSNPDPGRQLFAEACAGCHLPSGEGRQSAWASLRGDHSLGDPSATNMLQVLAHGSQIQTDQGLMFMHAFTRAYTDPELAEMANYAITQFGGRQGDVTAQQVKAVRDAAEKPEKIGSGS</sequence>
<keyword evidence="4 10" id="KW-0479">Metal-binding</keyword>
<dbReference type="InterPro" id="IPR051459">
    <property type="entry name" value="Cytochrome_c-type_DH"/>
</dbReference>
<evidence type="ECO:0000256" key="5">
    <source>
        <dbReference type="ARBA" id="ARBA00022729"/>
    </source>
</evidence>
<feature type="binding site" description="covalent" evidence="9">
    <location>
        <position position="189"/>
    </location>
    <ligand>
        <name>heme c</name>
        <dbReference type="ChEBI" id="CHEBI:61717"/>
        <label>2</label>
    </ligand>
</feature>
<dbReference type="InterPro" id="IPR014353">
    <property type="entry name" value="Membr-bd_ADH_cyt_c"/>
</dbReference>
<feature type="binding site" description="covalent" evidence="9">
    <location>
        <position position="316"/>
    </location>
    <ligand>
        <name>heme c</name>
        <dbReference type="ChEBI" id="CHEBI:61717"/>
        <label>3</label>
    </ligand>
</feature>
<dbReference type="PANTHER" id="PTHR35008">
    <property type="entry name" value="BLL4482 PROTEIN-RELATED"/>
    <property type="match status" value="1"/>
</dbReference>
<evidence type="ECO:0000256" key="7">
    <source>
        <dbReference type="ARBA" id="ARBA00023004"/>
    </source>
</evidence>
<feature type="binding site" description="axial binding residue" evidence="10">
    <location>
        <position position="47"/>
    </location>
    <ligand>
        <name>heme c</name>
        <dbReference type="ChEBI" id="CHEBI:61717"/>
        <label>1</label>
    </ligand>
    <ligandPart>
        <name>Fe</name>
        <dbReference type="ChEBI" id="CHEBI:18248"/>
    </ligandPart>
</feature>
<keyword evidence="8" id="KW-0472">Membrane</keyword>
<feature type="binding site" description="covalent" evidence="9">
    <location>
        <position position="46"/>
    </location>
    <ligand>
        <name>heme c</name>
        <dbReference type="ChEBI" id="CHEBI:61717"/>
        <label>1</label>
    </ligand>
</feature>
<keyword evidence="7 10" id="KW-0408">Iron</keyword>
<evidence type="ECO:0000256" key="4">
    <source>
        <dbReference type="ARBA" id="ARBA00022723"/>
    </source>
</evidence>
<feature type="binding site" description="axial binding residue" evidence="10">
    <location>
        <position position="317"/>
    </location>
    <ligand>
        <name>heme c</name>
        <dbReference type="ChEBI" id="CHEBI:61717"/>
        <label>3</label>
    </ligand>
    <ligandPart>
        <name>Fe</name>
        <dbReference type="ChEBI" id="CHEBI:18248"/>
    </ligandPart>
</feature>
<evidence type="ECO:0000256" key="2">
    <source>
        <dbReference type="ARBA" id="ARBA00022475"/>
    </source>
</evidence>
<feature type="binding site" description="covalent" evidence="9">
    <location>
        <position position="43"/>
    </location>
    <ligand>
        <name>heme c</name>
        <dbReference type="ChEBI" id="CHEBI:61717"/>
        <label>1</label>
    </ligand>
</feature>
<feature type="binding site" description="covalent" evidence="9">
    <location>
        <position position="192"/>
    </location>
    <ligand>
        <name>heme c</name>
        <dbReference type="ChEBI" id="CHEBI:61717"/>
        <label>2</label>
    </ligand>
</feature>
<feature type="binding site" description="covalent" evidence="9">
    <location>
        <position position="313"/>
    </location>
    <ligand>
        <name>heme c</name>
        <dbReference type="ChEBI" id="CHEBI:61717"/>
        <label>3</label>
    </ligand>
</feature>
<keyword evidence="3 9" id="KW-0349">Heme</keyword>
<name>A0A5R9JB12_9PROT</name>
<dbReference type="InterPro" id="IPR036909">
    <property type="entry name" value="Cyt_c-like_dom_sf"/>
</dbReference>
<evidence type="ECO:0000313" key="14">
    <source>
        <dbReference type="Proteomes" id="UP000305654"/>
    </source>
</evidence>
<comment type="caution">
    <text evidence="13">The sequence shown here is derived from an EMBL/GenBank/DDBJ whole genome shotgun (WGS) entry which is preliminary data.</text>
</comment>
<evidence type="ECO:0000313" key="13">
    <source>
        <dbReference type="EMBL" id="TLU72801.1"/>
    </source>
</evidence>
<dbReference type="Pfam" id="PF00034">
    <property type="entry name" value="Cytochrom_C"/>
    <property type="match status" value="2"/>
</dbReference>
<dbReference type="OrthoDB" id="9811281at2"/>
<evidence type="ECO:0000256" key="10">
    <source>
        <dbReference type="PIRSR" id="PIRSR000018-51"/>
    </source>
</evidence>
<keyword evidence="2" id="KW-1003">Cell membrane</keyword>
<dbReference type="EMBL" id="VCDI01000003">
    <property type="protein sequence ID" value="TLU72801.1"/>
    <property type="molecule type" value="Genomic_DNA"/>
</dbReference>
<feature type="domain" description="Cytochrome c" evidence="12">
    <location>
        <begin position="174"/>
        <end position="283"/>
    </location>
</feature>
<gene>
    <name evidence="13" type="ORF">FE263_12360</name>
</gene>
<comment type="subcellular location">
    <subcellularLocation>
        <location evidence="1">Cell membrane</location>
    </subcellularLocation>
</comment>
<feature type="chain" id="PRO_5024465219" evidence="11">
    <location>
        <begin position="27"/>
        <end position="416"/>
    </location>
</feature>
<dbReference type="PIRSF" id="PIRSF000018">
    <property type="entry name" value="Mb_ADH_cyt_c"/>
    <property type="match status" value="1"/>
</dbReference>
<evidence type="ECO:0000256" key="11">
    <source>
        <dbReference type="SAM" id="SignalP"/>
    </source>
</evidence>
<dbReference type="GO" id="GO:0020037">
    <property type="term" value="F:heme binding"/>
    <property type="evidence" value="ECO:0007669"/>
    <property type="project" value="InterPro"/>
</dbReference>
<dbReference type="GO" id="GO:0005886">
    <property type="term" value="C:plasma membrane"/>
    <property type="evidence" value="ECO:0007669"/>
    <property type="project" value="UniProtKB-SubCell"/>
</dbReference>
<evidence type="ECO:0000256" key="9">
    <source>
        <dbReference type="PIRSR" id="PIRSR000018-50"/>
    </source>
</evidence>
<dbReference type="GO" id="GO:0009055">
    <property type="term" value="F:electron transfer activity"/>
    <property type="evidence" value="ECO:0007669"/>
    <property type="project" value="InterPro"/>
</dbReference>
<protein>
    <submittedName>
        <fullName evidence="13">Cytochrome c</fullName>
    </submittedName>
</protein>
<dbReference type="Gene3D" id="1.10.760.10">
    <property type="entry name" value="Cytochrome c-like domain"/>
    <property type="match status" value="3"/>
</dbReference>
<dbReference type="Proteomes" id="UP000305654">
    <property type="component" value="Unassembled WGS sequence"/>
</dbReference>
<evidence type="ECO:0000256" key="1">
    <source>
        <dbReference type="ARBA" id="ARBA00004236"/>
    </source>
</evidence>
<evidence type="ECO:0000256" key="6">
    <source>
        <dbReference type="ARBA" id="ARBA00022737"/>
    </source>
</evidence>
<keyword evidence="6" id="KW-0677">Repeat</keyword>
<evidence type="ECO:0000256" key="8">
    <source>
        <dbReference type="ARBA" id="ARBA00023136"/>
    </source>
</evidence>
<dbReference type="SUPFAM" id="SSF46626">
    <property type="entry name" value="Cytochrome c"/>
    <property type="match status" value="3"/>
</dbReference>
<comment type="cofactor">
    <cofactor evidence="9">
        <name>heme c</name>
        <dbReference type="ChEBI" id="CHEBI:61717"/>
    </cofactor>
    <text evidence="9">Binds 3 heme c groups covalently per subunit.</text>
</comment>
<dbReference type="InterPro" id="IPR009056">
    <property type="entry name" value="Cyt_c-like_dom"/>
</dbReference>
<reference evidence="13 14" key="1">
    <citation type="submission" date="2019-05" db="EMBL/GenBank/DDBJ databases">
        <authorList>
            <person name="Pankratov T."/>
            <person name="Grouzdev D."/>
        </authorList>
    </citation>
    <scope>NUCLEOTIDE SEQUENCE [LARGE SCALE GENOMIC DNA]</scope>
    <source>
        <strain evidence="13 14">KEBCLARHB70R</strain>
    </source>
</reference>
<keyword evidence="14" id="KW-1185">Reference proteome</keyword>
<dbReference type="AlphaFoldDB" id="A0A5R9JB12"/>
<dbReference type="RefSeq" id="WP_138326261.1">
    <property type="nucleotide sequence ID" value="NZ_VCDI01000003.1"/>
</dbReference>
<feature type="binding site" description="axial binding residue" evidence="10">
    <location>
        <position position="193"/>
    </location>
    <ligand>
        <name>heme c</name>
        <dbReference type="ChEBI" id="CHEBI:61717"/>
        <label>2</label>
    </ligand>
    <ligandPart>
        <name>Fe</name>
        <dbReference type="ChEBI" id="CHEBI:18248"/>
    </ligandPart>
</feature>
<evidence type="ECO:0000259" key="12">
    <source>
        <dbReference type="PROSITE" id="PS51007"/>
    </source>
</evidence>
<dbReference type="PANTHER" id="PTHR35008:SF8">
    <property type="entry name" value="ALCOHOL DEHYDROGENASE CYTOCHROME C SUBUNIT"/>
    <property type="match status" value="1"/>
</dbReference>
<proteinExistence type="predicted"/>
<feature type="signal peptide" evidence="11">
    <location>
        <begin position="1"/>
        <end position="26"/>
    </location>
</feature>
<dbReference type="GO" id="GO:0016614">
    <property type="term" value="F:oxidoreductase activity, acting on CH-OH group of donors"/>
    <property type="evidence" value="ECO:0007669"/>
    <property type="project" value="InterPro"/>
</dbReference>
<feature type="domain" description="Cytochrome c" evidence="12">
    <location>
        <begin position="300"/>
        <end position="387"/>
    </location>
</feature>